<organism evidence="1 2">
    <name type="scientific">Okeania hirsuta</name>
    <dbReference type="NCBI Taxonomy" id="1458930"/>
    <lineage>
        <taxon>Bacteria</taxon>
        <taxon>Bacillati</taxon>
        <taxon>Cyanobacteriota</taxon>
        <taxon>Cyanophyceae</taxon>
        <taxon>Oscillatoriophycideae</taxon>
        <taxon>Oscillatoriales</taxon>
        <taxon>Microcoleaceae</taxon>
        <taxon>Okeania</taxon>
    </lineage>
</organism>
<comment type="caution">
    <text evidence="1">The sequence shown here is derived from an EMBL/GenBank/DDBJ whole genome shotgun (WGS) entry which is preliminary data.</text>
</comment>
<protein>
    <submittedName>
        <fullName evidence="1">Uncharacterized protein</fullName>
    </submittedName>
</protein>
<accession>A0A3N6NZR4</accession>
<gene>
    <name evidence="1" type="ORF">D5R40_33650</name>
</gene>
<keyword evidence="2" id="KW-1185">Reference proteome</keyword>
<dbReference type="EMBL" id="RCBY01000530">
    <property type="protein sequence ID" value="RQH16906.1"/>
    <property type="molecule type" value="Genomic_DNA"/>
</dbReference>
<dbReference type="Proteomes" id="UP000269154">
    <property type="component" value="Unassembled WGS sequence"/>
</dbReference>
<evidence type="ECO:0000313" key="2">
    <source>
        <dbReference type="Proteomes" id="UP000269154"/>
    </source>
</evidence>
<reference evidence="1 2" key="1">
    <citation type="journal article" date="2018" name="ACS Chem. Biol.">
        <title>Ketoreductase domain dysfunction expands chemodiversity: malyngamide biosynthesis in the cyanobacterium Okeania hirsuta.</title>
        <authorList>
            <person name="Moss N.A."/>
            <person name="Leao T."/>
            <person name="Rankin M."/>
            <person name="McCullough T.M."/>
            <person name="Qu P."/>
            <person name="Korobeynikov A."/>
            <person name="Smith J.L."/>
            <person name="Gerwick L."/>
            <person name="Gerwick W.H."/>
        </authorList>
    </citation>
    <scope>NUCLEOTIDE SEQUENCE [LARGE SCALE GENOMIC DNA]</scope>
    <source>
        <strain evidence="1 2">PAB10Feb10-1</strain>
    </source>
</reference>
<evidence type="ECO:0000313" key="1">
    <source>
        <dbReference type="EMBL" id="RQH16906.1"/>
    </source>
</evidence>
<dbReference type="AlphaFoldDB" id="A0A3N6NZR4"/>
<name>A0A3N6NZR4_9CYAN</name>
<sequence>MTKQSKPCKDVPWNFPTVVYPNEINYRTEIISSSPSWEGEGRGVGSLFPIPYSLFSGDVY</sequence>
<proteinExistence type="predicted"/>